<dbReference type="GO" id="GO:0019284">
    <property type="term" value="P:L-methionine salvage from S-adenosylmethionine"/>
    <property type="evidence" value="ECO:0007669"/>
    <property type="project" value="TreeGrafter"/>
</dbReference>
<keyword evidence="3 6" id="KW-0378">Hydrolase</keyword>
<evidence type="ECO:0000256" key="4">
    <source>
        <dbReference type="ARBA" id="ARBA00023167"/>
    </source>
</evidence>
<dbReference type="NCBIfam" id="NF004079">
    <property type="entry name" value="PRK05584.1"/>
    <property type="match status" value="1"/>
</dbReference>
<feature type="active site" description="Proton acceptor" evidence="6">
    <location>
        <position position="14"/>
    </location>
</feature>
<proteinExistence type="inferred from homology"/>
<comment type="pathway">
    <text evidence="1 6">Amino-acid biosynthesis; L-methionine biosynthesis via salvage pathway; S-methyl-5-thio-alpha-D-ribose 1-phosphate from S-methyl-5'-thioadenosine (hydrolase route): step 1/2.</text>
</comment>
<sequence length="236" mass="25077">MTTRTGILAAMEEELEILLHALELEEATEQAGVRFYTGNLDGTPVVLGECGIGKVNAALATTLMLHIFSPSVVLNTGTAGGLRDEYDVGDIVLGEIVSYHDVDATAFGYVYGQVPREPATFAADPTLLSSALQAGKDVAGVSVRTGLIASGDVFLGDVQARELVRSRFPNVGAVEMEAAAIAQVCHHFNIPCLIVRAVSDLAGNDARMTHEEFLHIAADNSARLVMATLKKYYDPS</sequence>
<dbReference type="GO" id="GO:0008782">
    <property type="term" value="F:adenosylhomocysteine nucleosidase activity"/>
    <property type="evidence" value="ECO:0007669"/>
    <property type="project" value="UniProtKB-UniRule"/>
</dbReference>
<comment type="catalytic activity">
    <reaction evidence="6">
        <text>S-adenosyl-L-homocysteine + H2O = S-(5-deoxy-D-ribos-5-yl)-L-homocysteine + adenine</text>
        <dbReference type="Rhea" id="RHEA:17805"/>
        <dbReference type="ChEBI" id="CHEBI:15377"/>
        <dbReference type="ChEBI" id="CHEBI:16708"/>
        <dbReference type="ChEBI" id="CHEBI:57856"/>
        <dbReference type="ChEBI" id="CHEBI:58195"/>
        <dbReference type="EC" id="3.2.2.9"/>
    </reaction>
</comment>
<dbReference type="CDD" id="cd09008">
    <property type="entry name" value="MTAN"/>
    <property type="match status" value="1"/>
</dbReference>
<dbReference type="EMBL" id="LJCO01000054">
    <property type="protein sequence ID" value="KPV43204.1"/>
    <property type="molecule type" value="Genomic_DNA"/>
</dbReference>
<dbReference type="InterPro" id="IPR000845">
    <property type="entry name" value="Nucleoside_phosphorylase_d"/>
</dbReference>
<dbReference type="OrthoDB" id="9792278at2"/>
<dbReference type="Proteomes" id="UP000050482">
    <property type="component" value="Unassembled WGS sequence"/>
</dbReference>
<dbReference type="EC" id="3.2.2.9" evidence="6"/>
<dbReference type="GO" id="GO:0005829">
    <property type="term" value="C:cytosol"/>
    <property type="evidence" value="ECO:0007669"/>
    <property type="project" value="TreeGrafter"/>
</dbReference>
<dbReference type="GO" id="GO:0009164">
    <property type="term" value="P:nucleoside catabolic process"/>
    <property type="evidence" value="ECO:0007669"/>
    <property type="project" value="InterPro"/>
</dbReference>
<reference evidence="8 9" key="1">
    <citation type="submission" date="2015-09" db="EMBL/GenBank/DDBJ databases">
        <title>Draft genome sequence of Alicyclobacillus ferrooxydans DSM 22381.</title>
        <authorList>
            <person name="Hemp J."/>
        </authorList>
    </citation>
    <scope>NUCLEOTIDE SEQUENCE [LARGE SCALE GENOMIC DNA]</scope>
    <source>
        <strain evidence="8 9">TC-34</strain>
    </source>
</reference>
<comment type="similarity">
    <text evidence="6">Belongs to the PNP/UDP phosphorylase family. MtnN subfamily.</text>
</comment>
<comment type="catalytic activity">
    <reaction evidence="6">
        <text>S-methyl-5'-thioadenosine + H2O = 5-(methylsulfanyl)-D-ribose + adenine</text>
        <dbReference type="Rhea" id="RHEA:13617"/>
        <dbReference type="ChEBI" id="CHEBI:15377"/>
        <dbReference type="ChEBI" id="CHEBI:16708"/>
        <dbReference type="ChEBI" id="CHEBI:17509"/>
        <dbReference type="ChEBI" id="CHEBI:78440"/>
        <dbReference type="EC" id="3.2.2.9"/>
    </reaction>
</comment>
<dbReference type="PATRIC" id="fig|471514.4.peg.1332"/>
<feature type="binding site" evidence="6">
    <location>
        <position position="155"/>
    </location>
    <ligand>
        <name>substrate</name>
    </ligand>
</feature>
<dbReference type="HAMAP" id="MF_01684">
    <property type="entry name" value="Salvage_MtnN"/>
    <property type="match status" value="1"/>
</dbReference>
<comment type="catalytic activity">
    <reaction evidence="5">
        <text>5'-deoxyadenosine + H2O = 5-deoxy-D-ribose + adenine</text>
        <dbReference type="Rhea" id="RHEA:29859"/>
        <dbReference type="ChEBI" id="CHEBI:15377"/>
        <dbReference type="ChEBI" id="CHEBI:16708"/>
        <dbReference type="ChEBI" id="CHEBI:17319"/>
        <dbReference type="ChEBI" id="CHEBI:149540"/>
        <dbReference type="EC" id="3.2.2.9"/>
    </reaction>
    <physiologicalReaction direction="left-to-right" evidence="5">
        <dbReference type="Rhea" id="RHEA:29860"/>
    </physiologicalReaction>
</comment>
<feature type="binding site" evidence="6">
    <location>
        <position position="80"/>
    </location>
    <ligand>
        <name>substrate</name>
    </ligand>
</feature>
<dbReference type="PANTHER" id="PTHR46832:SF1">
    <property type="entry name" value="5'-METHYLTHIOADENOSINE_S-ADENOSYLHOMOCYSTEINE NUCLEOSIDASE"/>
    <property type="match status" value="1"/>
</dbReference>
<dbReference type="InterPro" id="IPR035994">
    <property type="entry name" value="Nucleoside_phosphorylase_sf"/>
</dbReference>
<evidence type="ECO:0000256" key="5">
    <source>
        <dbReference type="ARBA" id="ARBA00050313"/>
    </source>
</evidence>
<keyword evidence="4 6" id="KW-0486">Methionine biosynthesis</keyword>
<feature type="domain" description="Nucleoside phosphorylase" evidence="7">
    <location>
        <begin position="5"/>
        <end position="229"/>
    </location>
</feature>
<feature type="binding site" evidence="6">
    <location>
        <begin position="176"/>
        <end position="177"/>
    </location>
    <ligand>
        <name>substrate</name>
    </ligand>
</feature>
<dbReference type="GO" id="GO:0019509">
    <property type="term" value="P:L-methionine salvage from methylthioadenosine"/>
    <property type="evidence" value="ECO:0007669"/>
    <property type="project" value="UniProtKB-UniRule"/>
</dbReference>
<evidence type="ECO:0000313" key="9">
    <source>
        <dbReference type="Proteomes" id="UP000050482"/>
    </source>
</evidence>
<evidence type="ECO:0000313" key="8">
    <source>
        <dbReference type="EMBL" id="KPV43204.1"/>
    </source>
</evidence>
<keyword evidence="9" id="KW-1185">Reference proteome</keyword>
<dbReference type="PANTHER" id="PTHR46832">
    <property type="entry name" value="5'-METHYLTHIOADENOSINE/S-ADENOSYLHOMOCYSTEINE NUCLEOSIDASE"/>
    <property type="match status" value="1"/>
</dbReference>
<dbReference type="AlphaFoldDB" id="A0A0P9EJP2"/>
<dbReference type="UniPathway" id="UPA00904">
    <property type="reaction ID" value="UER00871"/>
</dbReference>
<comment type="caution">
    <text evidence="8">The sequence shown here is derived from an EMBL/GenBank/DDBJ whole genome shotgun (WGS) entry which is preliminary data.</text>
</comment>
<dbReference type="Pfam" id="PF01048">
    <property type="entry name" value="PNP_UDP_1"/>
    <property type="match status" value="1"/>
</dbReference>
<organism evidence="8 9">
    <name type="scientific">Alicyclobacillus ferrooxydans</name>
    <dbReference type="NCBI Taxonomy" id="471514"/>
    <lineage>
        <taxon>Bacteria</taxon>
        <taxon>Bacillati</taxon>
        <taxon>Bacillota</taxon>
        <taxon>Bacilli</taxon>
        <taxon>Bacillales</taxon>
        <taxon>Alicyclobacillaceae</taxon>
        <taxon>Alicyclobacillus</taxon>
    </lineage>
</organism>
<protein>
    <recommendedName>
        <fullName evidence="6">5'-methylthioadenosine/S-adenosylhomocysteine nucleosidase</fullName>
        <shortName evidence="6">MTA/SAH nucleosidase</shortName>
        <shortName evidence="6">MTAN</shortName>
        <ecNumber evidence="6">3.2.2.9</ecNumber>
    </recommendedName>
    <alternativeName>
        <fullName evidence="6">5'-deoxyadenosine nucleosidase</fullName>
        <shortName evidence="6">DOA nucleosidase</shortName>
        <shortName evidence="6">dAdo nucleosidase</shortName>
    </alternativeName>
    <alternativeName>
        <fullName evidence="6">5'-methylthioadenosine nucleosidase</fullName>
        <shortName evidence="6">MTA nucleosidase</shortName>
    </alternativeName>
    <alternativeName>
        <fullName evidence="6">S-adenosylhomocysteine nucleosidase</fullName>
        <shortName evidence="6">AdoHcy nucleosidase</shortName>
        <shortName evidence="6">SAH nucleosidase</shortName>
        <shortName evidence="6">SRH nucleosidase</shortName>
    </alternativeName>
</protein>
<dbReference type="GO" id="GO:0008930">
    <property type="term" value="F:methylthioadenosine nucleosidase activity"/>
    <property type="evidence" value="ECO:0007669"/>
    <property type="project" value="UniProtKB-UniRule"/>
</dbReference>
<accession>A0A0P9EJP2</accession>
<dbReference type="Gene3D" id="3.40.50.1580">
    <property type="entry name" value="Nucleoside phosphorylase domain"/>
    <property type="match status" value="1"/>
</dbReference>
<evidence type="ECO:0000256" key="2">
    <source>
        <dbReference type="ARBA" id="ARBA00022605"/>
    </source>
</evidence>
<dbReference type="NCBIfam" id="TIGR01704">
    <property type="entry name" value="MTA_SAH-Nsdase"/>
    <property type="match status" value="1"/>
</dbReference>
<dbReference type="SUPFAM" id="SSF53167">
    <property type="entry name" value="Purine and uridine phosphorylases"/>
    <property type="match status" value="1"/>
</dbReference>
<evidence type="ECO:0000259" key="7">
    <source>
        <dbReference type="Pfam" id="PF01048"/>
    </source>
</evidence>
<dbReference type="STRING" id="471514.AN477_13155"/>
<evidence type="ECO:0000256" key="3">
    <source>
        <dbReference type="ARBA" id="ARBA00022801"/>
    </source>
</evidence>
<keyword evidence="2 6" id="KW-0028">Amino-acid biosynthesis</keyword>
<dbReference type="InterPro" id="IPR010049">
    <property type="entry name" value="MTA_SAH_Nsdase"/>
</dbReference>
<dbReference type="FunFam" id="3.40.50.1580:FF:000001">
    <property type="entry name" value="MTA/SAH nucleosidase family protein"/>
    <property type="match status" value="1"/>
</dbReference>
<name>A0A0P9EJP2_9BACL</name>
<evidence type="ECO:0000256" key="1">
    <source>
        <dbReference type="ARBA" id="ARBA00004945"/>
    </source>
</evidence>
<dbReference type="RefSeq" id="WP_054969628.1">
    <property type="nucleotide sequence ID" value="NZ_LJCO01000054.1"/>
</dbReference>
<evidence type="ECO:0000256" key="6">
    <source>
        <dbReference type="HAMAP-Rule" id="MF_01684"/>
    </source>
</evidence>
<feature type="active site" description="Proton donor" evidence="6">
    <location>
        <position position="200"/>
    </location>
</feature>
<gene>
    <name evidence="6" type="primary">mtnN</name>
    <name evidence="8" type="ORF">AN477_13155</name>
</gene>
<comment type="function">
    <text evidence="6">Catalyzes the irreversible cleavage of the glycosidic bond in both 5'-methylthioadenosine (MTA) and S-adenosylhomocysteine (SAH/AdoHcy) to adenine and the corresponding thioribose, 5'-methylthioribose and S-ribosylhomocysteine, respectively. Also cleaves 5'-deoxyadenosine, a toxic by-product of radical S-adenosylmethionine (SAM) enzymes, into 5-deoxyribose and adenine.</text>
</comment>